<feature type="compositionally biased region" description="Basic and acidic residues" evidence="1">
    <location>
        <begin position="148"/>
        <end position="170"/>
    </location>
</feature>
<dbReference type="AlphaFoldDB" id="A0AA38J0C8"/>
<gene>
    <name evidence="2" type="ORF">Zmor_002336</name>
</gene>
<organism evidence="2 3">
    <name type="scientific">Zophobas morio</name>
    <dbReference type="NCBI Taxonomy" id="2755281"/>
    <lineage>
        <taxon>Eukaryota</taxon>
        <taxon>Metazoa</taxon>
        <taxon>Ecdysozoa</taxon>
        <taxon>Arthropoda</taxon>
        <taxon>Hexapoda</taxon>
        <taxon>Insecta</taxon>
        <taxon>Pterygota</taxon>
        <taxon>Neoptera</taxon>
        <taxon>Endopterygota</taxon>
        <taxon>Coleoptera</taxon>
        <taxon>Polyphaga</taxon>
        <taxon>Cucujiformia</taxon>
        <taxon>Tenebrionidae</taxon>
        <taxon>Zophobas</taxon>
    </lineage>
</organism>
<proteinExistence type="predicted"/>
<name>A0AA38J0C8_9CUCU</name>
<reference evidence="2" key="1">
    <citation type="journal article" date="2023" name="G3 (Bethesda)">
        <title>Whole genome assemblies of Zophobas morio and Tenebrio molitor.</title>
        <authorList>
            <person name="Kaur S."/>
            <person name="Stinson S.A."/>
            <person name="diCenzo G.C."/>
        </authorList>
    </citation>
    <scope>NUCLEOTIDE SEQUENCE</scope>
    <source>
        <strain evidence="2">QUZm001</strain>
    </source>
</reference>
<feature type="region of interest" description="Disordered" evidence="1">
    <location>
        <begin position="118"/>
        <end position="224"/>
    </location>
</feature>
<feature type="compositionally biased region" description="Polar residues" evidence="1">
    <location>
        <begin position="196"/>
        <end position="210"/>
    </location>
</feature>
<dbReference type="Proteomes" id="UP001168821">
    <property type="component" value="Unassembled WGS sequence"/>
</dbReference>
<evidence type="ECO:0000313" key="2">
    <source>
        <dbReference type="EMBL" id="KAJ3666913.1"/>
    </source>
</evidence>
<sequence>MAPTLTCVCKVAARAGPVCINCNRRYHPSCLQRVRNVFIVNDSNIICCGKDLTTECANNNGEEVHDLDGSFFDAEDDELQGKASTTIENRYLKIILRHKNYIIKQLQQQLKAAMESNQKMPSSVKIDSLPQKETLSAEPEHSTINAKNDNKKQQKHETSKKLIKVNERKVNKQQNNDYIETPSGRLPLHDDKATDNSRSPGEDNSNSTWTMVKRKKHPKQSNATTAVTGLKEISSITVAPKKAFLYVSRLSPGTKPESMVDLLKADFPEVQCEELESKFPQHYASFKIIIDLLNYERAMDPTIWPYGIYVTRFFQKKSQTNKTT</sequence>
<dbReference type="EMBL" id="JALNTZ010000001">
    <property type="protein sequence ID" value="KAJ3666913.1"/>
    <property type="molecule type" value="Genomic_DNA"/>
</dbReference>
<evidence type="ECO:0000313" key="3">
    <source>
        <dbReference type="Proteomes" id="UP001168821"/>
    </source>
</evidence>
<evidence type="ECO:0000256" key="1">
    <source>
        <dbReference type="SAM" id="MobiDB-lite"/>
    </source>
</evidence>
<keyword evidence="3" id="KW-1185">Reference proteome</keyword>
<comment type="caution">
    <text evidence="2">The sequence shown here is derived from an EMBL/GenBank/DDBJ whole genome shotgun (WGS) entry which is preliminary data.</text>
</comment>
<protein>
    <submittedName>
        <fullName evidence="2">Uncharacterized protein</fullName>
    </submittedName>
</protein>
<accession>A0AA38J0C8</accession>